<organism evidence="2 3">
    <name type="scientific">Mesobacillus campisalis</name>
    <dbReference type="NCBI Taxonomy" id="1408103"/>
    <lineage>
        <taxon>Bacteria</taxon>
        <taxon>Bacillati</taxon>
        <taxon>Bacillota</taxon>
        <taxon>Bacilli</taxon>
        <taxon>Bacillales</taxon>
        <taxon>Bacillaceae</taxon>
        <taxon>Mesobacillus</taxon>
    </lineage>
</organism>
<keyword evidence="1" id="KW-0732">Signal</keyword>
<keyword evidence="3" id="KW-1185">Reference proteome</keyword>
<evidence type="ECO:0000256" key="1">
    <source>
        <dbReference type="SAM" id="SignalP"/>
    </source>
</evidence>
<feature type="signal peptide" evidence="1">
    <location>
        <begin position="1"/>
        <end position="26"/>
    </location>
</feature>
<dbReference type="Proteomes" id="UP000034166">
    <property type="component" value="Unassembled WGS sequence"/>
</dbReference>
<dbReference type="AlphaFoldDB" id="A0A0M2SFY4"/>
<dbReference type="EMBL" id="LAYY01000100">
    <property type="protein sequence ID" value="KKK33639.1"/>
    <property type="molecule type" value="Genomic_DNA"/>
</dbReference>
<name>A0A0M2SFY4_9BACI</name>
<evidence type="ECO:0000313" key="3">
    <source>
        <dbReference type="Proteomes" id="UP000034166"/>
    </source>
</evidence>
<dbReference type="RefSeq" id="WP_046526127.1">
    <property type="nucleotide sequence ID" value="NZ_LAYY01000100.1"/>
</dbReference>
<evidence type="ECO:0000313" key="2">
    <source>
        <dbReference type="EMBL" id="KKK33639.1"/>
    </source>
</evidence>
<accession>A0A0M2SFY4</accession>
<proteinExistence type="predicted"/>
<gene>
    <name evidence="2" type="ORF">WQ57_23800</name>
</gene>
<dbReference type="PATRIC" id="fig|1408103.3.peg.5132"/>
<dbReference type="OrthoDB" id="2453732at2"/>
<reference evidence="2 3" key="1">
    <citation type="submission" date="2015-04" db="EMBL/GenBank/DDBJ databases">
        <title>Taxonomic description and genome sequence of Bacillus campisalis sp. nov., a novel member of the genus Bacillus isolated from solar saltern.</title>
        <authorList>
            <person name="Mathan Kumar R."/>
            <person name="Kaur G."/>
            <person name="Kumar A."/>
            <person name="Singh N.K."/>
            <person name="Kaur N."/>
            <person name="Kumar N."/>
            <person name="Mayilraj S."/>
        </authorList>
    </citation>
    <scope>NUCLEOTIDE SEQUENCE [LARGE SCALE GENOMIC DNA]</scope>
    <source>
        <strain evidence="2 3">SA2-6</strain>
    </source>
</reference>
<feature type="chain" id="PRO_5005641678" evidence="1">
    <location>
        <begin position="27"/>
        <end position="174"/>
    </location>
</feature>
<protein>
    <submittedName>
        <fullName evidence="2">Uncharacterized protein</fullName>
    </submittedName>
</protein>
<comment type="caution">
    <text evidence="2">The sequence shown here is derived from an EMBL/GenBank/DDBJ whole genome shotgun (WGS) entry which is preliminary data.</text>
</comment>
<sequence length="174" mass="19939">MRKFLILAIIHILAGYFTMAGFPAQAKEKRESYLPDTSLTYVYKHKDGTTETFTFDQMHEGWQEWTVTDSKGTRRIAFMENEEFLMHAPPESSAIMDLQFPVKTGQFWDRNTGQENDISSITGVNMPIKTPAGLFKKAVEVTEKGGYKKYYAPNIGLIQTTHNDQVIYQLTQLK</sequence>